<dbReference type="EMBL" id="LR798403">
    <property type="protein sequence ID" value="CAB5229510.1"/>
    <property type="molecule type" value="Genomic_DNA"/>
</dbReference>
<sequence length="213" mass="23243">MASQTQQLENPNPPTLGYPTEVYERRHFNENNSSLSIYFKKISSVLGSLFGPRGGRFMNAPYGAFQSTVDQTAALANTAYAMTLNTVDYANGVSVASNSRITVADAGIWNLQWSGQFENPDSQDHDARVWLKINGTVVVGSTGFFAIPSKHGSVNGHALVGWNYFLSLNATDYVELWWETDSTQVSIQTYAASGSYPSTASLIATMTFVSNIK</sequence>
<gene>
    <name evidence="1" type="ORF">UFOVP1466_2</name>
    <name evidence="2" type="ORF">UFOVP1554_46</name>
</gene>
<accession>A0A6J5SH00</accession>
<proteinExistence type="predicted"/>
<name>A0A6J5SH00_9CAUD</name>
<organism evidence="1">
    <name type="scientific">uncultured Caudovirales phage</name>
    <dbReference type="NCBI Taxonomy" id="2100421"/>
    <lineage>
        <taxon>Viruses</taxon>
        <taxon>Duplodnaviria</taxon>
        <taxon>Heunggongvirae</taxon>
        <taxon>Uroviricota</taxon>
        <taxon>Caudoviricetes</taxon>
        <taxon>Peduoviridae</taxon>
        <taxon>Maltschvirus</taxon>
        <taxon>Maltschvirus maltsch</taxon>
    </lineage>
</organism>
<reference evidence="1" key="1">
    <citation type="submission" date="2020-05" db="EMBL/GenBank/DDBJ databases">
        <authorList>
            <person name="Chiriac C."/>
            <person name="Salcher M."/>
            <person name="Ghai R."/>
            <person name="Kavagutti S V."/>
        </authorList>
    </citation>
    <scope>NUCLEOTIDE SEQUENCE</scope>
</reference>
<evidence type="ECO:0000313" key="1">
    <source>
        <dbReference type="EMBL" id="CAB4213842.1"/>
    </source>
</evidence>
<evidence type="ECO:0000313" key="2">
    <source>
        <dbReference type="EMBL" id="CAB5229510.1"/>
    </source>
</evidence>
<protein>
    <submittedName>
        <fullName evidence="1">Uncharacterized protein</fullName>
    </submittedName>
</protein>
<dbReference type="EMBL" id="LR797415">
    <property type="protein sequence ID" value="CAB4213842.1"/>
    <property type="molecule type" value="Genomic_DNA"/>
</dbReference>